<gene>
    <name evidence="7" type="ORF">FHU29_003980</name>
</gene>
<dbReference type="Proteomes" id="UP000567922">
    <property type="component" value="Unassembled WGS sequence"/>
</dbReference>
<dbReference type="Gene3D" id="3.10.20.30">
    <property type="match status" value="1"/>
</dbReference>
<dbReference type="AlphaFoldDB" id="A0A839RR95"/>
<keyword evidence="4" id="KW-0560">Oxidoreductase</keyword>
<dbReference type="InterPro" id="IPR008274">
    <property type="entry name" value="AldOxase/xan_DH_MoCoBD1"/>
</dbReference>
<dbReference type="Pfam" id="PF02738">
    <property type="entry name" value="MoCoBD_1"/>
    <property type="match status" value="1"/>
</dbReference>
<dbReference type="Pfam" id="PF00111">
    <property type="entry name" value="Fer2"/>
    <property type="match status" value="1"/>
</dbReference>
<evidence type="ECO:0000313" key="8">
    <source>
        <dbReference type="Proteomes" id="UP000567922"/>
    </source>
</evidence>
<keyword evidence="2" id="KW-0500">Molybdenum</keyword>
<dbReference type="InterPro" id="IPR006058">
    <property type="entry name" value="2Fe2S_fd_BS"/>
</dbReference>
<dbReference type="CDD" id="cd00207">
    <property type="entry name" value="fer2"/>
    <property type="match status" value="1"/>
</dbReference>
<dbReference type="InterPro" id="IPR037165">
    <property type="entry name" value="AldOxase/xan_DH_Mopterin-bd_sf"/>
</dbReference>
<dbReference type="GO" id="GO:0005506">
    <property type="term" value="F:iron ion binding"/>
    <property type="evidence" value="ECO:0007669"/>
    <property type="project" value="InterPro"/>
</dbReference>
<dbReference type="SUPFAM" id="SSF54292">
    <property type="entry name" value="2Fe-2S ferredoxin-like"/>
    <property type="match status" value="1"/>
</dbReference>
<dbReference type="InterPro" id="IPR000674">
    <property type="entry name" value="Ald_Oxase/Xan_DH_a/b"/>
</dbReference>
<evidence type="ECO:0000256" key="4">
    <source>
        <dbReference type="ARBA" id="ARBA00023002"/>
    </source>
</evidence>
<dbReference type="InterPro" id="IPR016208">
    <property type="entry name" value="Ald_Oxase/xanthine_DH-like"/>
</dbReference>
<dbReference type="InterPro" id="IPR002888">
    <property type="entry name" value="2Fe-2S-bd"/>
</dbReference>
<accession>A0A839RR95</accession>
<evidence type="ECO:0000259" key="6">
    <source>
        <dbReference type="PROSITE" id="PS51085"/>
    </source>
</evidence>
<dbReference type="PROSITE" id="PS51085">
    <property type="entry name" value="2FE2S_FER_2"/>
    <property type="match status" value="1"/>
</dbReference>
<protein>
    <submittedName>
        <fullName evidence="7">CO/xanthine dehydrogenase Mo-binding subunit/aerobic-type carbon monoxide dehydrogenase small subunit (CoxS/CutS family)</fullName>
    </submittedName>
</protein>
<dbReference type="InterPro" id="IPR012675">
    <property type="entry name" value="Beta-grasp_dom_sf"/>
</dbReference>
<dbReference type="Pfam" id="PF01799">
    <property type="entry name" value="Fer2_2"/>
    <property type="match status" value="1"/>
</dbReference>
<dbReference type="PANTHER" id="PTHR11908">
    <property type="entry name" value="XANTHINE DEHYDROGENASE"/>
    <property type="match status" value="1"/>
</dbReference>
<proteinExistence type="inferred from homology"/>
<dbReference type="PANTHER" id="PTHR11908:SF132">
    <property type="entry name" value="ALDEHYDE OXIDASE 1-RELATED"/>
    <property type="match status" value="1"/>
</dbReference>
<organism evidence="7 8">
    <name type="scientific">Hoyosella altamirensis</name>
    <dbReference type="NCBI Taxonomy" id="616997"/>
    <lineage>
        <taxon>Bacteria</taxon>
        <taxon>Bacillati</taxon>
        <taxon>Actinomycetota</taxon>
        <taxon>Actinomycetes</taxon>
        <taxon>Mycobacteriales</taxon>
        <taxon>Hoyosellaceae</taxon>
        <taxon>Hoyosella</taxon>
    </lineage>
</organism>
<evidence type="ECO:0000256" key="1">
    <source>
        <dbReference type="ARBA" id="ARBA00006849"/>
    </source>
</evidence>
<dbReference type="InterPro" id="IPR046867">
    <property type="entry name" value="AldOxase/xan_DH_MoCoBD2"/>
</dbReference>
<dbReference type="GO" id="GO:0051537">
    <property type="term" value="F:2 iron, 2 sulfur cluster binding"/>
    <property type="evidence" value="ECO:0007669"/>
    <property type="project" value="InterPro"/>
</dbReference>
<dbReference type="SUPFAM" id="SSF54665">
    <property type="entry name" value="CO dehydrogenase molybdoprotein N-domain-like"/>
    <property type="match status" value="1"/>
</dbReference>
<comment type="similarity">
    <text evidence="1">Belongs to the xanthine dehydrogenase family.</text>
</comment>
<dbReference type="Pfam" id="PF01315">
    <property type="entry name" value="Ald_Xan_dh_C"/>
    <property type="match status" value="1"/>
</dbReference>
<keyword evidence="8" id="KW-1185">Reference proteome</keyword>
<evidence type="ECO:0000256" key="3">
    <source>
        <dbReference type="ARBA" id="ARBA00022723"/>
    </source>
</evidence>
<dbReference type="InterPro" id="IPR036010">
    <property type="entry name" value="2Fe-2S_ferredoxin-like_sf"/>
</dbReference>
<dbReference type="Pfam" id="PF20256">
    <property type="entry name" value="MoCoBD_2"/>
    <property type="match status" value="1"/>
</dbReference>
<keyword evidence="3" id="KW-0479">Metal-binding</keyword>
<comment type="caution">
    <text evidence="7">The sequence shown here is derived from an EMBL/GenBank/DDBJ whole genome shotgun (WGS) entry which is preliminary data.</text>
</comment>
<dbReference type="EMBL" id="JACHWS010000004">
    <property type="protein sequence ID" value="MBB3039492.1"/>
    <property type="molecule type" value="Genomic_DNA"/>
</dbReference>
<dbReference type="PROSITE" id="PS00197">
    <property type="entry name" value="2FE2S_FER_1"/>
    <property type="match status" value="1"/>
</dbReference>
<dbReference type="InterPro" id="IPR036856">
    <property type="entry name" value="Ald_Oxase/Xan_DH_a/b_sf"/>
</dbReference>
<dbReference type="SUPFAM" id="SSF47741">
    <property type="entry name" value="CO dehydrogenase ISP C-domain like"/>
    <property type="match status" value="1"/>
</dbReference>
<dbReference type="InterPro" id="IPR036884">
    <property type="entry name" value="2Fe-2S-bd_dom_sf"/>
</dbReference>
<dbReference type="Gene3D" id="3.30.365.10">
    <property type="entry name" value="Aldehyde oxidase/xanthine dehydrogenase, molybdopterin binding domain"/>
    <property type="match status" value="4"/>
</dbReference>
<dbReference type="SUPFAM" id="SSF56003">
    <property type="entry name" value="Molybdenum cofactor-binding domain"/>
    <property type="match status" value="1"/>
</dbReference>
<dbReference type="Gene3D" id="3.90.1170.50">
    <property type="entry name" value="Aldehyde oxidase/xanthine dehydrogenase, a/b hammerhead"/>
    <property type="match status" value="1"/>
</dbReference>
<dbReference type="OrthoDB" id="9758509at2"/>
<keyword evidence="5" id="KW-0408">Iron</keyword>
<name>A0A839RR95_9ACTN</name>
<dbReference type="SMART" id="SM01008">
    <property type="entry name" value="Ald_Xan_dh_C"/>
    <property type="match status" value="1"/>
</dbReference>
<dbReference type="InterPro" id="IPR001041">
    <property type="entry name" value="2Fe-2S_ferredoxin-type"/>
</dbReference>
<reference evidence="7 8" key="1">
    <citation type="submission" date="2020-08" db="EMBL/GenBank/DDBJ databases">
        <title>Sequencing the genomes of 1000 actinobacteria strains.</title>
        <authorList>
            <person name="Klenk H.-P."/>
        </authorList>
    </citation>
    <scope>NUCLEOTIDE SEQUENCE [LARGE SCALE GENOMIC DNA]</scope>
    <source>
        <strain evidence="7 8">DSM 45258</strain>
    </source>
</reference>
<sequence length="879" mass="94235">MITVNGSVAPDEPKPGQCLRSFLREQHCFDVKKGCDAGDCGACTVLVDGDPVHSCITPAYRVAGKDVVTASGLDHPIQQQFVDAMAFQCGYCTPGMVVTGSALTDQQRNDLPSALKGNLCRCTGYRSISAAFAGEKTESVRPPAADRVVRGTEPYTLDTQVEGLLHVAVLGSPHPHARITRIDTSRAQMMPGVVTVLTHTDSPATKYSSARHHFYTDDPEDATVFDRVVRHVGQRVAAVVAESSIQAQRACAAIDVEYELLPAVFDAERATAADAPVLHPDVSQLNIVAELHGETGDVAAAVARAESDGAVVSGVWRTARVQHVHMETHASIGWIDANDRLVIRTSSQVPFLTRDELARIFGRPKESIRVFTARVGGGFGAKQEMFTEDVVALAVLKTRRPVQYEYTRSEEFYRAACRHPMRIRVTAAADEIGTLTALSVDVLSDAGAYGNHSPGVMFHGCSESVAQYRCENKRVDALAVYTNNPPSGAFRGYGLGQLMFGIESALDDLARKLGIDPFEFRRRNVVRPGDAFVDAALHEDDLTFGSYGFDQCLDLAEAALRREPVPDVPRHVRVGEGMAASMIATIPPRGHIAHATVALDETGGVTVRVGTAEFGNGTTTVHAQLAARVLGIAVADVRILQSDTDLVEHDTGAFGSAGIVVAGKAVYDAARGLAARIRAVARDLTSPNVSEDLRLEGGVVVCGGREVQFSEIAAHAGPLEASAQHDGTPRSVAFNVHAFRVAVDTRTGVVDILKSVHSADAGTVLNQEQCRAQIEGGVAQALGSALWEEIPVQDGEPQVSTLRNYHIPQYADVPETEVYFADTYDDLGPLGAKSMSESPYNPVAPALANAIRDAVGVRMRELPMNAVRVWRAIATVQKY</sequence>
<dbReference type="GO" id="GO:0016491">
    <property type="term" value="F:oxidoreductase activity"/>
    <property type="evidence" value="ECO:0007669"/>
    <property type="project" value="UniProtKB-KW"/>
</dbReference>
<dbReference type="Gene3D" id="1.10.150.120">
    <property type="entry name" value="[2Fe-2S]-binding domain"/>
    <property type="match status" value="1"/>
</dbReference>
<evidence type="ECO:0000256" key="2">
    <source>
        <dbReference type="ARBA" id="ARBA00022505"/>
    </source>
</evidence>
<evidence type="ECO:0000256" key="5">
    <source>
        <dbReference type="ARBA" id="ARBA00023004"/>
    </source>
</evidence>
<evidence type="ECO:0000313" key="7">
    <source>
        <dbReference type="EMBL" id="MBB3039492.1"/>
    </source>
</evidence>
<feature type="domain" description="2Fe-2S ferredoxin-type" evidence="6">
    <location>
        <begin position="1"/>
        <end position="73"/>
    </location>
</feature>